<dbReference type="GO" id="GO:1990883">
    <property type="term" value="F:18S rRNA cytidine N-acetyltransferase activity"/>
    <property type="evidence" value="ECO:0007669"/>
    <property type="project" value="TreeGrafter"/>
</dbReference>
<evidence type="ECO:0000256" key="8">
    <source>
        <dbReference type="ARBA" id="ARBA00023315"/>
    </source>
</evidence>
<dbReference type="SUPFAM" id="SSF52540">
    <property type="entry name" value="P-loop containing nucleoside triphosphate hydrolases"/>
    <property type="match status" value="1"/>
</dbReference>
<dbReference type="SUPFAM" id="SSF55729">
    <property type="entry name" value="Acyl-CoA N-acyltransferases (Nat)"/>
    <property type="match status" value="1"/>
</dbReference>
<feature type="domain" description="N-acetyltransferase" evidence="10">
    <location>
        <begin position="355"/>
        <end position="533"/>
    </location>
</feature>
<dbReference type="Pfam" id="PF17176">
    <property type="entry name" value="tRNA_bind_3"/>
    <property type="match status" value="1"/>
</dbReference>
<evidence type="ECO:0000256" key="4">
    <source>
        <dbReference type="ARBA" id="ARBA00022694"/>
    </source>
</evidence>
<dbReference type="InterPro" id="IPR032672">
    <property type="entry name" value="TmcA/NAT10/Kre33"/>
</dbReference>
<dbReference type="InterPro" id="IPR038321">
    <property type="entry name" value="TmcA_C_sf"/>
</dbReference>
<evidence type="ECO:0000256" key="1">
    <source>
        <dbReference type="ARBA" id="ARBA00022490"/>
    </source>
</evidence>
<dbReference type="PROSITE" id="PS51186">
    <property type="entry name" value="GNAT"/>
    <property type="match status" value="1"/>
</dbReference>
<evidence type="ECO:0000259" key="10">
    <source>
        <dbReference type="PROSITE" id="PS51186"/>
    </source>
</evidence>
<dbReference type="GO" id="GO:0000049">
    <property type="term" value="F:tRNA binding"/>
    <property type="evidence" value="ECO:0007669"/>
    <property type="project" value="UniProtKB-UniRule"/>
</dbReference>
<evidence type="ECO:0000256" key="3">
    <source>
        <dbReference type="ARBA" id="ARBA00022679"/>
    </source>
</evidence>
<keyword evidence="5 9" id="KW-0547">Nucleotide-binding</keyword>
<dbReference type="InterPro" id="IPR033442">
    <property type="entry name" value="TmcA_tRNA_bind"/>
</dbReference>
<feature type="binding site" evidence="9">
    <location>
        <begin position="461"/>
        <end position="463"/>
    </location>
    <ligand>
        <name>acetyl-CoA</name>
        <dbReference type="ChEBI" id="CHEBI:57288"/>
    </ligand>
</feature>
<dbReference type="EC" id="2.3.1.193" evidence="9"/>
<dbReference type="Gene3D" id="3.40.50.11040">
    <property type="match status" value="1"/>
</dbReference>
<comment type="caution">
    <text evidence="9">Lacks conserved residue(s) required for the propagation of feature annotation.</text>
</comment>
<dbReference type="Gene3D" id="3.40.630.30">
    <property type="match status" value="1"/>
</dbReference>
<comment type="subcellular location">
    <subcellularLocation>
        <location evidence="9">Cytoplasm</location>
    </subcellularLocation>
</comment>
<dbReference type="Pfam" id="PF08351">
    <property type="entry name" value="TmcA_N"/>
    <property type="match status" value="1"/>
</dbReference>
<feature type="binding site" evidence="9">
    <location>
        <position position="316"/>
    </location>
    <ligand>
        <name>ATP</name>
        <dbReference type="ChEBI" id="CHEBI:30616"/>
    </ligand>
</feature>
<dbReference type="HAMAP" id="MF_01886">
    <property type="entry name" value="tRNA_acetyltr_TmcA"/>
    <property type="match status" value="1"/>
</dbReference>
<name>A0A140D6W2_PASMD</name>
<evidence type="ECO:0000256" key="6">
    <source>
        <dbReference type="ARBA" id="ARBA00022840"/>
    </source>
</evidence>
<keyword evidence="8 9" id="KW-0012">Acyltransferase</keyword>
<feature type="binding site" evidence="9">
    <location>
        <position position="167"/>
    </location>
    <ligand>
        <name>ATP</name>
        <dbReference type="ChEBI" id="CHEBI:30616"/>
    </ligand>
</feature>
<reference evidence="11" key="1">
    <citation type="submission" date="2015-01" db="EMBL/GenBank/DDBJ databases">
        <title>Draft genome sequence of Pasteurella multocida isolated from alpaca pneumonia.</title>
        <authorList>
            <person name="Maturrano L."/>
            <person name="Hurtado R."/>
            <person name="Allasi N."/>
            <person name="Juscamayta E."/>
            <person name="Fernandez D."/>
            <person name="Maximiliano J."/>
            <person name="Rimac R."/>
            <person name="Rosadio R."/>
        </authorList>
    </citation>
    <scope>NUCLEOTIDE SEQUENCE</scope>
    <source>
        <strain evidence="11">UNMSM</strain>
    </source>
</reference>
<organism evidence="11">
    <name type="scientific">Pasteurella multocida</name>
    <dbReference type="NCBI Taxonomy" id="747"/>
    <lineage>
        <taxon>Bacteria</taxon>
        <taxon>Pseudomonadati</taxon>
        <taxon>Pseudomonadota</taxon>
        <taxon>Gammaproteobacteria</taxon>
        <taxon>Pasteurellales</taxon>
        <taxon>Pasteurellaceae</taxon>
        <taxon>Pasteurella</taxon>
    </lineage>
</organism>
<keyword evidence="6 9" id="KW-0067">ATP-binding</keyword>
<proteinExistence type="inferred from homology"/>
<keyword evidence="4 9" id="KW-0819">tRNA processing</keyword>
<dbReference type="InterPro" id="IPR016181">
    <property type="entry name" value="Acyl_CoA_acyltransferase"/>
</dbReference>
<dbReference type="GO" id="GO:0005737">
    <property type="term" value="C:cytoplasm"/>
    <property type="evidence" value="ECO:0007669"/>
    <property type="project" value="UniProtKB-SubCell"/>
</dbReference>
<dbReference type="InterPro" id="IPR024914">
    <property type="entry name" value="tRNA_acetyltr_TmcA"/>
</dbReference>
<dbReference type="GO" id="GO:0051391">
    <property type="term" value="P:tRNA acetylation"/>
    <property type="evidence" value="ECO:0007669"/>
    <property type="project" value="UniProtKB-UniRule"/>
</dbReference>
<protein>
    <recommendedName>
        <fullName evidence="9">tRNA(Met) cytidine acetyltransferase TmcA</fullName>
        <ecNumber evidence="9">2.3.1.193</ecNumber>
    </recommendedName>
</protein>
<dbReference type="InterPro" id="IPR027417">
    <property type="entry name" value="P-loop_NTPase"/>
</dbReference>
<evidence type="ECO:0000313" key="11">
    <source>
        <dbReference type="EMBL" id="AMK08636.1"/>
    </source>
</evidence>
<dbReference type="GO" id="GO:0002101">
    <property type="term" value="P:tRNA wobble cytosine modification"/>
    <property type="evidence" value="ECO:0007669"/>
    <property type="project" value="UniProtKB-UniRule"/>
</dbReference>
<keyword evidence="1 9" id="KW-0963">Cytoplasm</keyword>
<keyword evidence="7 9" id="KW-0694">RNA-binding</keyword>
<comment type="function">
    <text evidence="9">Catalyzes the formation of N(4)-acetylcytidine (ac(4)C) at the wobble position of tRNA(Met), by using acetyl-CoA as an acetyl donor and ATP (or GTP).</text>
</comment>
<accession>A0A140D6W2</accession>
<comment type="similarity">
    <text evidence="9">Belongs to the TmcA family.</text>
</comment>
<dbReference type="AlphaFoldDB" id="A0A140D6W2"/>
<dbReference type="Pfam" id="PF05127">
    <property type="entry name" value="NAT10_TcmA_helicase"/>
    <property type="match status" value="1"/>
</dbReference>
<sequence length="651" mass="73238">MNRVNKQRKVQCWVGENATLFPPLARLSGIKSAVWIGDDLPPFLSFAHFDFKQAKNMLGQEFALIVYDARGGLNLDALAIASGTLQQDGVLLILLPQWAMLSTWQDPDSVRWSGENDPILTPHFLHYFQQKVRDYGFPVYHTFFPSLSLPDKSTSAVDFQSEPTVEQAQLLHRINKATEAVLIVTAKRGRGKSALAGFWARQLKQQNQTLILTAPNKAAVRILQAFANTALDFKSPDLLCEQIAQDPHAFADKWLLIDEAAMLPLSLLELLTSTFKGILYTTTIQSYEGTGRGFLLKFLANLDRTFAHFELHQPLRWQVDDKLEAFMDELLLLHAEDLPFAPLASAEGVQFQRYSQHTLYQQQKIAPLYGLLTRAHYRTSPLDLRRLFDAPNQHFYLAQKDEHLLGAAWLVQEGSLQSEQLIGEIERGLRRPRGNLVPQLLCFQAHLPQACRLSSLRISRIAVQPDWQQQGIGQQLVKNICQDAQVDFLSASFGYTTKLAAFWQKCGFLLVHLGEQKEASSGCYSVIGLKPLSSAGISFCQQAYQQFQRNLSLSRHPLATAFPSLPTTWQLDPQDWRALVHFAYFQGSFTAALPAIQRLLAQTNRCICPLLSALLQPSSNEMKFAGGKKNGIKICREEVKKLLQNHTAVLS</sequence>
<evidence type="ECO:0000256" key="9">
    <source>
        <dbReference type="HAMAP-Rule" id="MF_01886"/>
    </source>
</evidence>
<dbReference type="CDD" id="cd04301">
    <property type="entry name" value="NAT_SF"/>
    <property type="match status" value="1"/>
</dbReference>
<evidence type="ECO:0000256" key="7">
    <source>
        <dbReference type="ARBA" id="ARBA00022884"/>
    </source>
</evidence>
<dbReference type="GO" id="GO:0005524">
    <property type="term" value="F:ATP binding"/>
    <property type="evidence" value="ECO:0007669"/>
    <property type="project" value="UniProtKB-UniRule"/>
</dbReference>
<evidence type="ECO:0000256" key="5">
    <source>
        <dbReference type="ARBA" id="ARBA00022741"/>
    </source>
</evidence>
<evidence type="ECO:0000256" key="2">
    <source>
        <dbReference type="ARBA" id="ARBA00022555"/>
    </source>
</evidence>
<dbReference type="GO" id="GO:1904812">
    <property type="term" value="P:rRNA acetylation involved in maturation of SSU-rRNA"/>
    <property type="evidence" value="ECO:0007669"/>
    <property type="project" value="TreeGrafter"/>
</dbReference>
<dbReference type="InterPro" id="IPR000182">
    <property type="entry name" value="GNAT_dom"/>
</dbReference>
<dbReference type="PANTHER" id="PTHR10925">
    <property type="entry name" value="N-ACETYLTRANSFERASE 10"/>
    <property type="match status" value="1"/>
</dbReference>
<dbReference type="Pfam" id="PF13718">
    <property type="entry name" value="GNAT_acetyltr_2"/>
    <property type="match status" value="2"/>
</dbReference>
<dbReference type="InterPro" id="IPR013562">
    <property type="entry name" value="TmcA/NAT10_N"/>
</dbReference>
<dbReference type="RefSeq" id="WP_071523160.1">
    <property type="nucleotide sequence ID" value="NZ_JACDXE010000006.1"/>
</dbReference>
<keyword evidence="2 9" id="KW-0820">tRNA-binding</keyword>
<keyword evidence="3 9" id="KW-0808">Transferase</keyword>
<dbReference type="EMBL" id="KP660797">
    <property type="protein sequence ID" value="AMK08636.1"/>
    <property type="molecule type" value="Genomic_DNA"/>
</dbReference>
<dbReference type="PANTHER" id="PTHR10925:SF5">
    <property type="entry name" value="RNA CYTIDINE ACETYLTRANSFERASE"/>
    <property type="match status" value="1"/>
</dbReference>
<dbReference type="InterPro" id="IPR007807">
    <property type="entry name" value="TcmA/NAT10_helicase"/>
</dbReference>
<comment type="catalytic activity">
    <reaction evidence="9">
        <text>cytidine(34) in elongator tRNA(Met) + acetyl-CoA + ATP + H2O = N(4)-acetylcytidine(34) in elongator tRNA(Met) + ADP + phosphate + CoA + H(+)</text>
        <dbReference type="Rhea" id="RHEA:43788"/>
        <dbReference type="Rhea" id="RHEA-COMP:10693"/>
        <dbReference type="Rhea" id="RHEA-COMP:10694"/>
        <dbReference type="ChEBI" id="CHEBI:15377"/>
        <dbReference type="ChEBI" id="CHEBI:15378"/>
        <dbReference type="ChEBI" id="CHEBI:30616"/>
        <dbReference type="ChEBI" id="CHEBI:43474"/>
        <dbReference type="ChEBI" id="CHEBI:57287"/>
        <dbReference type="ChEBI" id="CHEBI:57288"/>
        <dbReference type="ChEBI" id="CHEBI:74900"/>
        <dbReference type="ChEBI" id="CHEBI:82748"/>
        <dbReference type="ChEBI" id="CHEBI:456216"/>
        <dbReference type="EC" id="2.3.1.193"/>
    </reaction>
</comment>
<dbReference type="Gene3D" id="3.40.50.300">
    <property type="entry name" value="P-loop containing nucleotide triphosphate hydrolases"/>
    <property type="match status" value="1"/>
</dbReference>
<dbReference type="Gene3D" id="1.20.120.890">
    <property type="entry name" value="tRNA(Met) cytidine acetyltransferase, tail domain"/>
    <property type="match status" value="1"/>
</dbReference>
<gene>
    <name evidence="11" type="primary">PM1043</name>
    <name evidence="9" type="synonym">tmcA</name>
</gene>
<dbReference type="GO" id="GO:0051392">
    <property type="term" value="F:tRNA cytidine N4-acetyltransferase activity"/>
    <property type="evidence" value="ECO:0007669"/>
    <property type="project" value="UniProtKB-UniRule"/>
</dbReference>